<dbReference type="SUPFAM" id="SSF52821">
    <property type="entry name" value="Rhodanese/Cell cycle control phosphatase"/>
    <property type="match status" value="2"/>
</dbReference>
<reference evidence="3" key="1">
    <citation type="submission" date="2015-12" db="EMBL/GenBank/DDBJ databases">
        <authorList>
            <person name="Tikhonova T.V."/>
            <person name="Pavlov A.R."/>
            <person name="Beletsky A.V."/>
            <person name="Mardanov A.V."/>
            <person name="Sorokin D.Y."/>
            <person name="Ravin N.V."/>
            <person name="Popov V.O."/>
        </authorList>
    </citation>
    <scope>NUCLEOTIDE SEQUENCE</scope>
    <source>
        <strain evidence="3">DSM 14787</strain>
    </source>
</reference>
<dbReference type="GO" id="GO:0050313">
    <property type="term" value="F:sulfur dioxygenase activity"/>
    <property type="evidence" value="ECO:0007669"/>
    <property type="project" value="InterPro"/>
</dbReference>
<dbReference type="PANTHER" id="PTHR43084">
    <property type="entry name" value="PERSULFIDE DIOXYGENASE ETHE1"/>
    <property type="match status" value="1"/>
</dbReference>
<dbReference type="GO" id="GO:0046872">
    <property type="term" value="F:metal ion binding"/>
    <property type="evidence" value="ECO:0007669"/>
    <property type="project" value="UniProtKB-KW"/>
</dbReference>
<keyword evidence="3" id="KW-0378">Hydrolase</keyword>
<dbReference type="eggNOG" id="COG0491">
    <property type="taxonomic scope" value="Bacteria"/>
</dbReference>
<dbReference type="HOGENOM" id="CLU_030571_7_1_6"/>
<dbReference type="GO" id="GO:0070813">
    <property type="term" value="P:hydrogen sulfide metabolic process"/>
    <property type="evidence" value="ECO:0007669"/>
    <property type="project" value="TreeGrafter"/>
</dbReference>
<dbReference type="FunFam" id="3.60.15.10:FF:000030">
    <property type="entry name" value="Metallo-beta-lactamase family protein"/>
    <property type="match status" value="1"/>
</dbReference>
<dbReference type="STRING" id="1255043.TVNIR_3069"/>
<sequence>MIFERFVDPGLSQHSFVVGCQGIGEIAVIDPQRDVDVYLDYARDNGYRIRYVMDTHIHADFASGARELADKTGARLMLSGHDAGEHFQVQFPHDDIHDGDRIEIGNVRIKVRHTPGHTPEHLMFVVYDGARSETDPVALVTGDFLFVGSLGRPDLLGEEAKRDLARKMFRSVREKLADLPDGVEVHPGHGAGSACGAGMSGRPVSTLGYERRTNPYLDPALSEEAFVERLLHGLPEIPDFYPRNKGINTEGPRDVIPLPGMVPLDPLDVARRVRADEITVIDLRDPLAFGGGHVPGALGIGIRGPFANWAGWVTPDDKPVILVDDTGDPELIEEAVRGMVRTGRDYIDGYLHGGMAAWAEAGLPLATLRQVDAYQARESVQRGDAKLVDVRTPAEYAEDRHDGAIHRSVSETREGVPGVRMEDPVAVICGTGYRSTVAASILKRLGHQRVTNVVGGMAAWNAAGSEAAGLWPDAA</sequence>
<feature type="domain" description="Rhodanese" evidence="2">
    <location>
        <begin position="274"/>
        <end position="367"/>
    </location>
</feature>
<dbReference type="GO" id="GO:0006749">
    <property type="term" value="P:glutathione metabolic process"/>
    <property type="evidence" value="ECO:0007669"/>
    <property type="project" value="InterPro"/>
</dbReference>
<dbReference type="PROSITE" id="PS51257">
    <property type="entry name" value="PROKAR_LIPOPROTEIN"/>
    <property type="match status" value="1"/>
</dbReference>
<dbReference type="Pfam" id="PF00581">
    <property type="entry name" value="Rhodanese"/>
    <property type="match status" value="2"/>
</dbReference>
<dbReference type="InterPro" id="IPR044528">
    <property type="entry name" value="POD-like_MBL-fold"/>
</dbReference>
<dbReference type="PROSITE" id="PS50206">
    <property type="entry name" value="RHODANESE_3"/>
    <property type="match status" value="2"/>
</dbReference>
<proteinExistence type="predicted"/>
<dbReference type="Pfam" id="PF00753">
    <property type="entry name" value="Lactamase_B"/>
    <property type="match status" value="1"/>
</dbReference>
<keyword evidence="4" id="KW-1185">Reference proteome</keyword>
<organism evidence="3 4">
    <name type="scientific">Thioalkalivibrio nitratireducens (strain DSM 14787 / UNIQEM 213 / ALEN2)</name>
    <dbReference type="NCBI Taxonomy" id="1255043"/>
    <lineage>
        <taxon>Bacteria</taxon>
        <taxon>Pseudomonadati</taxon>
        <taxon>Pseudomonadota</taxon>
        <taxon>Gammaproteobacteria</taxon>
        <taxon>Chromatiales</taxon>
        <taxon>Ectothiorhodospiraceae</taxon>
        <taxon>Thioalkalivibrio</taxon>
    </lineage>
</organism>
<dbReference type="SMART" id="SM00450">
    <property type="entry name" value="RHOD"/>
    <property type="match status" value="2"/>
</dbReference>
<name>L0E229_THIND</name>
<dbReference type="OrthoDB" id="9784009at2"/>
<accession>L0E229</accession>
<dbReference type="EC" id="3.1.2.6" evidence="3"/>
<dbReference type="RefSeq" id="WP_015259814.1">
    <property type="nucleotide sequence ID" value="NC_019902.2"/>
</dbReference>
<dbReference type="InterPro" id="IPR036866">
    <property type="entry name" value="RibonucZ/Hydroxyglut_hydro"/>
</dbReference>
<dbReference type="InterPro" id="IPR036873">
    <property type="entry name" value="Rhodanese-like_dom_sf"/>
</dbReference>
<evidence type="ECO:0000313" key="4">
    <source>
        <dbReference type="Proteomes" id="UP000010809"/>
    </source>
</evidence>
<feature type="domain" description="Rhodanese" evidence="2">
    <location>
        <begin position="381"/>
        <end position="469"/>
    </location>
</feature>
<dbReference type="SMART" id="SM00849">
    <property type="entry name" value="Lactamase_B"/>
    <property type="match status" value="1"/>
</dbReference>
<dbReference type="SUPFAM" id="SSF56281">
    <property type="entry name" value="Metallo-hydrolase/oxidoreductase"/>
    <property type="match status" value="1"/>
</dbReference>
<evidence type="ECO:0000313" key="3">
    <source>
        <dbReference type="EMBL" id="AGA34706.1"/>
    </source>
</evidence>
<dbReference type="GO" id="GO:0004416">
    <property type="term" value="F:hydroxyacylglutathione hydrolase activity"/>
    <property type="evidence" value="ECO:0007669"/>
    <property type="project" value="UniProtKB-EC"/>
</dbReference>
<evidence type="ECO:0000259" key="2">
    <source>
        <dbReference type="PROSITE" id="PS50206"/>
    </source>
</evidence>
<dbReference type="eggNOG" id="COG0607">
    <property type="taxonomic scope" value="Bacteria"/>
</dbReference>
<keyword evidence="1" id="KW-0479">Metal-binding</keyword>
<dbReference type="CDD" id="cd07724">
    <property type="entry name" value="POD-like_MBL-fold"/>
    <property type="match status" value="1"/>
</dbReference>
<dbReference type="EMBL" id="CP003989">
    <property type="protein sequence ID" value="AGA34706.1"/>
    <property type="molecule type" value="Genomic_DNA"/>
</dbReference>
<dbReference type="Proteomes" id="UP000010809">
    <property type="component" value="Chromosome"/>
</dbReference>
<dbReference type="AlphaFoldDB" id="L0E229"/>
<dbReference type="InterPro" id="IPR051682">
    <property type="entry name" value="Mito_Persulfide_Diox"/>
</dbReference>
<dbReference type="CDD" id="cd00158">
    <property type="entry name" value="RHOD"/>
    <property type="match status" value="2"/>
</dbReference>
<protein>
    <submittedName>
        <fullName evidence="3">Metallo-beta-lactamase/rhodanese-like domain-containing protein</fullName>
        <ecNumber evidence="3">3.1.2.6</ecNumber>
    </submittedName>
</protein>
<gene>
    <name evidence="3" type="primary">yrkH [H]</name>
    <name evidence="3" type="ordered locus">TVNIR_3069</name>
</gene>
<dbReference type="PANTHER" id="PTHR43084:SF1">
    <property type="entry name" value="PERSULFIDE DIOXYGENASE ETHE1, MITOCHONDRIAL"/>
    <property type="match status" value="1"/>
</dbReference>
<dbReference type="PATRIC" id="fig|1255043.3.peg.3097"/>
<dbReference type="Gene3D" id="3.60.15.10">
    <property type="entry name" value="Ribonuclease Z/Hydroxyacylglutathione hydrolase-like"/>
    <property type="match status" value="1"/>
</dbReference>
<dbReference type="KEGG" id="tni:TVNIR_3069"/>
<dbReference type="Gene3D" id="3.40.250.10">
    <property type="entry name" value="Rhodanese-like domain"/>
    <property type="match status" value="2"/>
</dbReference>
<evidence type="ECO:0000256" key="1">
    <source>
        <dbReference type="ARBA" id="ARBA00022723"/>
    </source>
</evidence>
<dbReference type="InterPro" id="IPR001279">
    <property type="entry name" value="Metallo-B-lactamas"/>
</dbReference>
<dbReference type="InterPro" id="IPR001763">
    <property type="entry name" value="Rhodanese-like_dom"/>
</dbReference>